<evidence type="ECO:0000313" key="2">
    <source>
        <dbReference type="Proteomes" id="UP000535890"/>
    </source>
</evidence>
<keyword evidence="2" id="KW-1185">Reference proteome</keyword>
<dbReference type="EMBL" id="JACCBN010000001">
    <property type="protein sequence ID" value="NYD34686.1"/>
    <property type="molecule type" value="Genomic_DNA"/>
</dbReference>
<dbReference type="RefSeq" id="WP_179792611.1">
    <property type="nucleotide sequence ID" value="NZ_BAABHP010000003.1"/>
</dbReference>
<gene>
    <name evidence="1" type="ORF">BJ983_000788</name>
</gene>
<comment type="caution">
    <text evidence="1">The sequence shown here is derived from an EMBL/GenBank/DDBJ whole genome shotgun (WGS) entry which is preliminary data.</text>
</comment>
<sequence>MGLADAWFALLRAAVAVGARDRVLSVPTTAGPVRLRVASVTFAGGSLLRPGRVRDVRVEATDVEWSGLRVPRAQVHVDSVDVRLSGAVEPAGVTVSGTVPLATVQALLDRTDGTRVLLGLADGVPVLRWSRAPRAVGVEVRPEIGAAGLVLRAVALRSRRRRWRLPARLPPLPGSGIALPGGFRLEDVAPYDDGVAVRLHRP</sequence>
<name>A0A7Y9J498_9PSEU</name>
<evidence type="ECO:0000313" key="1">
    <source>
        <dbReference type="EMBL" id="NYD34686.1"/>
    </source>
</evidence>
<protein>
    <submittedName>
        <fullName evidence="1">Uncharacterized protein</fullName>
    </submittedName>
</protein>
<accession>A0A7Y9J498</accession>
<dbReference type="AlphaFoldDB" id="A0A7Y9J498"/>
<organism evidence="1 2">
    <name type="scientific">Actinomycetospora corticicola</name>
    <dbReference type="NCBI Taxonomy" id="663602"/>
    <lineage>
        <taxon>Bacteria</taxon>
        <taxon>Bacillati</taxon>
        <taxon>Actinomycetota</taxon>
        <taxon>Actinomycetes</taxon>
        <taxon>Pseudonocardiales</taxon>
        <taxon>Pseudonocardiaceae</taxon>
        <taxon>Actinomycetospora</taxon>
    </lineage>
</organism>
<reference evidence="1 2" key="1">
    <citation type="submission" date="2020-07" db="EMBL/GenBank/DDBJ databases">
        <title>Sequencing the genomes of 1000 actinobacteria strains.</title>
        <authorList>
            <person name="Klenk H.-P."/>
        </authorList>
    </citation>
    <scope>NUCLEOTIDE SEQUENCE [LARGE SCALE GENOMIC DNA]</scope>
    <source>
        <strain evidence="1 2">DSM 45772</strain>
    </source>
</reference>
<proteinExistence type="predicted"/>
<dbReference type="Proteomes" id="UP000535890">
    <property type="component" value="Unassembled WGS sequence"/>
</dbReference>